<comment type="caution">
    <text evidence="1">The sequence shown here is derived from an EMBL/GenBank/DDBJ whole genome shotgun (WGS) entry which is preliminary data.</text>
</comment>
<dbReference type="RefSeq" id="WP_347936670.1">
    <property type="nucleotide sequence ID" value="NZ_JBDXMI010000001.1"/>
</dbReference>
<organism evidence="1 2">
    <name type="scientific">Chromobacterium phragmitis</name>
    <dbReference type="NCBI Taxonomy" id="2202141"/>
    <lineage>
        <taxon>Bacteria</taxon>
        <taxon>Pseudomonadati</taxon>
        <taxon>Pseudomonadota</taxon>
        <taxon>Betaproteobacteria</taxon>
        <taxon>Neisseriales</taxon>
        <taxon>Chromobacteriaceae</taxon>
        <taxon>Chromobacterium</taxon>
    </lineage>
</organism>
<sequence>MQATAHTKLIWRIKEVSEATGLGRVSIYNRMNPESPWFDPTFPRSFKLGTSKARSAAVGWLSSEVIAWVMAKLNGNEINSN</sequence>
<gene>
    <name evidence="1" type="ORF">ABI908_09075</name>
</gene>
<keyword evidence="2" id="KW-1185">Reference proteome</keyword>
<evidence type="ECO:0000313" key="1">
    <source>
        <dbReference type="EMBL" id="MEO9384255.1"/>
    </source>
</evidence>
<dbReference type="EMBL" id="JBDXMI010000001">
    <property type="protein sequence ID" value="MEO9384255.1"/>
    <property type="molecule type" value="Genomic_DNA"/>
</dbReference>
<dbReference type="Proteomes" id="UP001462502">
    <property type="component" value="Unassembled WGS sequence"/>
</dbReference>
<dbReference type="Pfam" id="PF05930">
    <property type="entry name" value="Phage_AlpA"/>
    <property type="match status" value="1"/>
</dbReference>
<evidence type="ECO:0000313" key="2">
    <source>
        <dbReference type="Proteomes" id="UP001462502"/>
    </source>
</evidence>
<dbReference type="Gene3D" id="1.10.238.160">
    <property type="match status" value="1"/>
</dbReference>
<dbReference type="InterPro" id="IPR010260">
    <property type="entry name" value="AlpA"/>
</dbReference>
<name>A0ABV0ISL7_9NEIS</name>
<accession>A0ABV0ISL7</accession>
<dbReference type="InterPro" id="IPR052931">
    <property type="entry name" value="Prophage_regulatory_activator"/>
</dbReference>
<reference evidence="1 2" key="1">
    <citation type="submission" date="2024-05" db="EMBL/GenBank/DDBJ databases">
        <authorList>
            <person name="De Oliveira J.P."/>
            <person name="Noriler S.A."/>
            <person name="De Oliveira A.G."/>
            <person name="Sipoli D.S."/>
        </authorList>
    </citation>
    <scope>NUCLEOTIDE SEQUENCE [LARGE SCALE GENOMIC DNA]</scope>
    <source>
        <strain evidence="1 2">LABIM192</strain>
    </source>
</reference>
<dbReference type="PANTHER" id="PTHR36154">
    <property type="entry name" value="DNA-BINDING TRANSCRIPTIONAL ACTIVATOR ALPA"/>
    <property type="match status" value="1"/>
</dbReference>
<proteinExistence type="predicted"/>
<protein>
    <submittedName>
        <fullName evidence="1">AlpA family phage regulatory protein</fullName>
    </submittedName>
</protein>
<dbReference type="PANTHER" id="PTHR36154:SF1">
    <property type="entry name" value="DNA-BINDING TRANSCRIPTIONAL ACTIVATOR ALPA"/>
    <property type="match status" value="1"/>
</dbReference>